<dbReference type="Pfam" id="PF04350">
    <property type="entry name" value="PilO"/>
    <property type="match status" value="1"/>
</dbReference>
<name>A0A2Z4Y6N5_SUMC1</name>
<dbReference type="AlphaFoldDB" id="A0A2Z4Y6N5"/>
<evidence type="ECO:0000256" key="1">
    <source>
        <dbReference type="SAM" id="Coils"/>
    </source>
</evidence>
<gene>
    <name evidence="3" type="ORF">BRCON_1721</name>
</gene>
<keyword evidence="1" id="KW-0175">Coiled coil</keyword>
<feature type="coiled-coil region" evidence="1">
    <location>
        <begin position="42"/>
        <end position="69"/>
    </location>
</feature>
<dbReference type="Gene3D" id="3.30.70.60">
    <property type="match status" value="1"/>
</dbReference>
<evidence type="ECO:0000256" key="2">
    <source>
        <dbReference type="SAM" id="Phobius"/>
    </source>
</evidence>
<keyword evidence="2" id="KW-0472">Membrane</keyword>
<dbReference type="InterPro" id="IPR014717">
    <property type="entry name" value="Transl_elong_EF1B/ribsomal_bS6"/>
</dbReference>
<keyword evidence="2" id="KW-1133">Transmembrane helix</keyword>
<dbReference type="GO" id="GO:0043683">
    <property type="term" value="P:type IV pilus assembly"/>
    <property type="evidence" value="ECO:0007669"/>
    <property type="project" value="InterPro"/>
</dbReference>
<protein>
    <submittedName>
        <fullName evidence="3">Type IV pilus assembly protein PilO</fullName>
    </submittedName>
</protein>
<sequence>MMNVWAALTPQEKDLAKAGVVLAVLIFAGVAYYNWFFMADKISRNQKQIEAVQKEIKDIDAKIRDLQAALGNPEELKAKQEFLKKIAAKLPDSPDAPGFFQALSKVLQVTRVDYTELEPLKEVSRSAYVEIPYRIKGTARYHDFGHFLNLIEDNPDRFMRVRTFTIENRDDRPSVHPVTIELATFMFVKRG</sequence>
<evidence type="ECO:0000313" key="4">
    <source>
        <dbReference type="Proteomes" id="UP000262583"/>
    </source>
</evidence>
<organism evidence="3 4">
    <name type="scientific">Sumerlaea chitinivorans</name>
    <dbReference type="NCBI Taxonomy" id="2250252"/>
    <lineage>
        <taxon>Bacteria</taxon>
        <taxon>Candidatus Sumerlaeota</taxon>
        <taxon>Candidatus Sumerlaeia</taxon>
        <taxon>Candidatus Sumerlaeales</taxon>
        <taxon>Candidatus Sumerlaeaceae</taxon>
        <taxon>Candidatus Sumerlaea</taxon>
    </lineage>
</organism>
<dbReference type="Proteomes" id="UP000262583">
    <property type="component" value="Chromosome"/>
</dbReference>
<dbReference type="GO" id="GO:0043107">
    <property type="term" value="P:type IV pilus-dependent motility"/>
    <property type="evidence" value="ECO:0007669"/>
    <property type="project" value="InterPro"/>
</dbReference>
<accession>A0A2Z4Y6N5</accession>
<dbReference type="KEGG" id="schv:BRCON_1721"/>
<keyword evidence="2" id="KW-0812">Transmembrane</keyword>
<evidence type="ECO:0000313" key="3">
    <source>
        <dbReference type="EMBL" id="AXA36498.1"/>
    </source>
</evidence>
<dbReference type="InterPro" id="IPR007445">
    <property type="entry name" value="PilO"/>
</dbReference>
<proteinExistence type="predicted"/>
<feature type="transmembrane region" description="Helical" evidence="2">
    <location>
        <begin position="20"/>
        <end position="38"/>
    </location>
</feature>
<dbReference type="EMBL" id="CP030759">
    <property type="protein sequence ID" value="AXA36498.1"/>
    <property type="molecule type" value="Genomic_DNA"/>
</dbReference>
<reference evidence="3 4" key="1">
    <citation type="submission" date="2018-05" db="EMBL/GenBank/DDBJ databases">
        <title>A metagenomic window into the 2 km-deep terrestrial subsurface aquifer revealed taxonomically and functionally diverse microbial community comprising novel uncultured bacterial lineages.</title>
        <authorList>
            <person name="Kadnikov V.V."/>
            <person name="Mardanov A.V."/>
            <person name="Beletsky A.V."/>
            <person name="Banks D."/>
            <person name="Pimenov N.V."/>
            <person name="Frank Y.A."/>
            <person name="Karnachuk O.V."/>
            <person name="Ravin N.V."/>
        </authorList>
    </citation>
    <scope>NUCLEOTIDE SEQUENCE [LARGE SCALE GENOMIC DNA]</scope>
    <source>
        <strain evidence="3">BY</strain>
    </source>
</reference>